<dbReference type="InterPro" id="IPR027387">
    <property type="entry name" value="Cytb/b6-like_sf"/>
</dbReference>
<dbReference type="AlphaFoldDB" id="F6DRN0"/>
<evidence type="ECO:0000256" key="1">
    <source>
        <dbReference type="ARBA" id="ARBA00004141"/>
    </source>
</evidence>
<sequence>MEQQKKGVIPFFPHHFLSEMALAFAYLGLVLVLAGVHKPELGPPANPVLTPSHILPEWYFLWLFGLLRLVPRLVGLLIPGLVFAAIFLLPWLDRSPDYHPAKRPKVMVATLLMLGGMVGLTIVARMPW</sequence>
<dbReference type="InterPro" id="IPR005798">
    <property type="entry name" value="Cyt_b/b6_C"/>
</dbReference>
<dbReference type="GO" id="GO:0016020">
    <property type="term" value="C:membrane"/>
    <property type="evidence" value="ECO:0007669"/>
    <property type="project" value="UniProtKB-SubCell"/>
</dbReference>
<dbReference type="KEGG" id="dru:Desru_1526"/>
<dbReference type="Proteomes" id="UP000009234">
    <property type="component" value="Chromosome"/>
</dbReference>
<evidence type="ECO:0000256" key="4">
    <source>
        <dbReference type="ARBA" id="ARBA00022692"/>
    </source>
</evidence>
<evidence type="ECO:0000256" key="7">
    <source>
        <dbReference type="ARBA" id="ARBA00022989"/>
    </source>
</evidence>
<evidence type="ECO:0000313" key="13">
    <source>
        <dbReference type="Proteomes" id="UP000009234"/>
    </source>
</evidence>
<dbReference type="GO" id="GO:0009055">
    <property type="term" value="F:electron transfer activity"/>
    <property type="evidence" value="ECO:0007669"/>
    <property type="project" value="InterPro"/>
</dbReference>
<feature type="domain" description="Cytochrome b/b6 C-terminal region profile" evidence="11">
    <location>
        <begin position="1"/>
        <end position="128"/>
    </location>
</feature>
<evidence type="ECO:0000256" key="6">
    <source>
        <dbReference type="ARBA" id="ARBA00022982"/>
    </source>
</evidence>
<organism evidence="12 13">
    <name type="scientific">Desulforamulus ruminis (strain ATCC 23193 / DSM 2154 / NCIMB 8452 / DL)</name>
    <name type="common">Desulfotomaculum ruminis</name>
    <dbReference type="NCBI Taxonomy" id="696281"/>
    <lineage>
        <taxon>Bacteria</taxon>
        <taxon>Bacillati</taxon>
        <taxon>Bacillota</taxon>
        <taxon>Clostridia</taxon>
        <taxon>Eubacteriales</taxon>
        <taxon>Peptococcaceae</taxon>
        <taxon>Desulforamulus</taxon>
    </lineage>
</organism>
<feature type="transmembrane region" description="Helical" evidence="10">
    <location>
        <begin position="59"/>
        <end position="92"/>
    </location>
</feature>
<gene>
    <name evidence="12" type="ordered locus">Desru_1526</name>
</gene>
<evidence type="ECO:0000256" key="2">
    <source>
        <dbReference type="ARBA" id="ARBA00022448"/>
    </source>
</evidence>
<comment type="subcellular location">
    <subcellularLocation>
        <location evidence="1">Membrane</location>
        <topology evidence="1">Multi-pass membrane protein</topology>
    </subcellularLocation>
</comment>
<feature type="transmembrane region" description="Helical" evidence="10">
    <location>
        <begin position="104"/>
        <end position="124"/>
    </location>
</feature>
<keyword evidence="3" id="KW-0349">Heme</keyword>
<feature type="transmembrane region" description="Helical" evidence="10">
    <location>
        <begin position="21"/>
        <end position="39"/>
    </location>
</feature>
<keyword evidence="13" id="KW-1185">Reference proteome</keyword>
<dbReference type="GO" id="GO:0016491">
    <property type="term" value="F:oxidoreductase activity"/>
    <property type="evidence" value="ECO:0007669"/>
    <property type="project" value="InterPro"/>
</dbReference>
<evidence type="ECO:0000256" key="3">
    <source>
        <dbReference type="ARBA" id="ARBA00022617"/>
    </source>
</evidence>
<dbReference type="SUPFAM" id="SSF81648">
    <property type="entry name" value="a domain/subunit of cytochrome bc1 complex (Ubiquinol-cytochrome c reductase)"/>
    <property type="match status" value="1"/>
</dbReference>
<keyword evidence="8" id="KW-0408">Iron</keyword>
<evidence type="ECO:0000256" key="9">
    <source>
        <dbReference type="ARBA" id="ARBA00023136"/>
    </source>
</evidence>
<dbReference type="InterPro" id="IPR036150">
    <property type="entry name" value="Cyt_b/b6_C_sf"/>
</dbReference>
<dbReference type="PROSITE" id="PS51003">
    <property type="entry name" value="CYTB_CTER"/>
    <property type="match status" value="1"/>
</dbReference>
<dbReference type="eggNOG" id="COG1290">
    <property type="taxonomic scope" value="Bacteria"/>
</dbReference>
<keyword evidence="2" id="KW-0813">Transport</keyword>
<dbReference type="Gene3D" id="1.20.810.10">
    <property type="entry name" value="Cytochrome Bc1 Complex, Chain C"/>
    <property type="match status" value="1"/>
</dbReference>
<evidence type="ECO:0000256" key="8">
    <source>
        <dbReference type="ARBA" id="ARBA00023004"/>
    </source>
</evidence>
<name>F6DRN0_DESRL</name>
<reference evidence="13" key="1">
    <citation type="submission" date="2011-05" db="EMBL/GenBank/DDBJ databases">
        <title>Complete sequence of Desulfotomaculum ruminis DSM 2154.</title>
        <authorList>
            <person name="Lucas S."/>
            <person name="Copeland A."/>
            <person name="Lapidus A."/>
            <person name="Cheng J.-F."/>
            <person name="Goodwin L."/>
            <person name="Pitluck S."/>
            <person name="Lu M."/>
            <person name="Detter J.C."/>
            <person name="Han C."/>
            <person name="Tapia R."/>
            <person name="Land M."/>
            <person name="Hauser L."/>
            <person name="Kyrpides N."/>
            <person name="Ivanova N."/>
            <person name="Mikhailova N."/>
            <person name="Pagani I."/>
            <person name="Stams A.J.M."/>
            <person name="Plugge C.M."/>
            <person name="Muyzer G."/>
            <person name="Kuever J."/>
            <person name="Parshina S.N."/>
            <person name="Ivanova A.E."/>
            <person name="Nazina T.N."/>
            <person name="Brambilla E."/>
            <person name="Spring S."/>
            <person name="Klenk H.-P."/>
            <person name="Woyke T."/>
        </authorList>
    </citation>
    <scope>NUCLEOTIDE SEQUENCE [LARGE SCALE GENOMIC DNA]</scope>
    <source>
        <strain evidence="13">ATCC 23193 / DSM 2154 / NCIB 8452 / DL</strain>
    </source>
</reference>
<dbReference type="RefSeq" id="WP_013841559.1">
    <property type="nucleotide sequence ID" value="NC_015589.1"/>
</dbReference>
<dbReference type="STRING" id="696281.Desru_1526"/>
<keyword evidence="9 10" id="KW-0472">Membrane</keyword>
<keyword evidence="5" id="KW-0479">Metal-binding</keyword>
<keyword evidence="4 10" id="KW-0812">Transmembrane</keyword>
<proteinExistence type="predicted"/>
<evidence type="ECO:0000313" key="12">
    <source>
        <dbReference type="EMBL" id="AEG59791.1"/>
    </source>
</evidence>
<evidence type="ECO:0000259" key="11">
    <source>
        <dbReference type="PROSITE" id="PS51003"/>
    </source>
</evidence>
<keyword evidence="6" id="KW-0249">Electron transport</keyword>
<protein>
    <submittedName>
        <fullName evidence="12">Cytochrome b/b6 domain protein</fullName>
    </submittedName>
</protein>
<evidence type="ECO:0000256" key="5">
    <source>
        <dbReference type="ARBA" id="ARBA00022723"/>
    </source>
</evidence>
<dbReference type="HOGENOM" id="CLU_2000215_0_0_9"/>
<accession>F6DRN0</accession>
<dbReference type="Pfam" id="PF00032">
    <property type="entry name" value="Cytochrom_B_C"/>
    <property type="match status" value="1"/>
</dbReference>
<dbReference type="GO" id="GO:0046872">
    <property type="term" value="F:metal ion binding"/>
    <property type="evidence" value="ECO:0007669"/>
    <property type="project" value="UniProtKB-KW"/>
</dbReference>
<evidence type="ECO:0000256" key="10">
    <source>
        <dbReference type="SAM" id="Phobius"/>
    </source>
</evidence>
<dbReference type="EMBL" id="CP002780">
    <property type="protein sequence ID" value="AEG59791.1"/>
    <property type="molecule type" value="Genomic_DNA"/>
</dbReference>
<reference evidence="12 13" key="2">
    <citation type="journal article" date="2012" name="Stand. Genomic Sci.">
        <title>Complete genome sequence of the sulfate-reducing firmicute Desulfotomaculum ruminis type strain (DL(T)).</title>
        <authorList>
            <person name="Spring S."/>
            <person name="Visser M."/>
            <person name="Lu M."/>
            <person name="Copeland A."/>
            <person name="Lapidus A."/>
            <person name="Lucas S."/>
            <person name="Cheng J.F."/>
            <person name="Han C."/>
            <person name="Tapia R."/>
            <person name="Goodwin L.A."/>
            <person name="Pitluck S."/>
            <person name="Ivanova N."/>
            <person name="Land M."/>
            <person name="Hauser L."/>
            <person name="Larimer F."/>
            <person name="Rohde M."/>
            <person name="Goker M."/>
            <person name="Detter J.C."/>
            <person name="Kyrpides N.C."/>
            <person name="Woyke T."/>
            <person name="Schaap P.J."/>
            <person name="Plugge C.M."/>
            <person name="Muyzer G."/>
            <person name="Kuever J."/>
            <person name="Pereira I.A."/>
            <person name="Parshina S.N."/>
            <person name="Bernier-Latmani R."/>
            <person name="Stams A.J."/>
            <person name="Klenk H.P."/>
        </authorList>
    </citation>
    <scope>NUCLEOTIDE SEQUENCE [LARGE SCALE GENOMIC DNA]</scope>
    <source>
        <strain evidence="13">ATCC 23193 / DSM 2154 / NCIB 8452 / DL</strain>
    </source>
</reference>
<keyword evidence="7 10" id="KW-1133">Transmembrane helix</keyword>